<dbReference type="GO" id="GO:0008791">
    <property type="term" value="F:arginine N-succinyltransferase activity"/>
    <property type="evidence" value="ECO:0007669"/>
    <property type="project" value="InterPro"/>
</dbReference>
<dbReference type="InterPro" id="IPR016181">
    <property type="entry name" value="Acyl_CoA_acyltransferase"/>
</dbReference>
<dbReference type="GO" id="GO:0006527">
    <property type="term" value="P:L-arginine catabolic process"/>
    <property type="evidence" value="ECO:0007669"/>
    <property type="project" value="InterPro"/>
</dbReference>
<dbReference type="Pfam" id="PF04958">
    <property type="entry name" value="AstA"/>
    <property type="match status" value="1"/>
</dbReference>
<gene>
    <name evidence="4" type="primary">astA</name>
</gene>
<dbReference type="EMBL" id="AP010873">
    <property type="protein sequence ID" value="BAH83493.1"/>
    <property type="molecule type" value="Genomic_DNA"/>
</dbReference>
<keyword evidence="3" id="KW-0012">Acyltransferase</keyword>
<proteinExistence type="predicted"/>
<dbReference type="InterPro" id="IPR007041">
    <property type="entry name" value="Arg_succinylTrfase_AstA/AruG"/>
</dbReference>
<accession>C5WDT7</accession>
<dbReference type="RefSeq" id="WP_041070266.1">
    <property type="nucleotide sequence ID" value="NZ_AP010873.1"/>
</dbReference>
<evidence type="ECO:0000313" key="5">
    <source>
        <dbReference type="Proteomes" id="UP000061704"/>
    </source>
</evidence>
<protein>
    <submittedName>
        <fullName evidence="4">Arginine succinyltransferase5</fullName>
    </submittedName>
</protein>
<dbReference type="HOGENOM" id="CLU_057655_0_0_6"/>
<dbReference type="KEGG" id="icp:BAH83493.1"/>
<dbReference type="SUPFAM" id="SSF55729">
    <property type="entry name" value="Acyl-CoA N-acyltransferases (Nat)"/>
    <property type="match status" value="1"/>
</dbReference>
<name>C5WDT7_9ENTR</name>
<organism evidence="4 5">
    <name type="scientific">Candidatus Ishikawaella capsulata Mpkobe</name>
    <dbReference type="NCBI Taxonomy" id="476281"/>
    <lineage>
        <taxon>Bacteria</taxon>
        <taxon>Pseudomonadati</taxon>
        <taxon>Pseudomonadota</taxon>
        <taxon>Gammaproteobacteria</taxon>
        <taxon>Enterobacterales</taxon>
        <taxon>Enterobacteriaceae</taxon>
        <taxon>Candidatus Ishikawella</taxon>
    </lineage>
</organism>
<reference evidence="4 5" key="1">
    <citation type="journal article" date="2011" name="Genome Biol. Evol.">
        <title>Reductive evolution of bacterial genome in insect gut environment.</title>
        <authorList>
            <person name="Nikoh N."/>
            <person name="Hosokawa T."/>
            <person name="Ohshima K."/>
            <person name="Hattori M."/>
            <person name="Fukatsu T."/>
        </authorList>
    </citation>
    <scope>NUCLEOTIDE SEQUENCE [LARGE SCALE GENOMIC DNA]</scope>
    <source>
        <strain evidence="4 5">Mpkobe</strain>
        <plasmid evidence="5">pAst DNA</plasmid>
    </source>
</reference>
<dbReference type="Gene3D" id="2.40.40.20">
    <property type="match status" value="1"/>
</dbReference>
<evidence type="ECO:0000256" key="2">
    <source>
        <dbReference type="ARBA" id="ARBA00022679"/>
    </source>
</evidence>
<geneLocation type="plasmid" evidence="5">
    <name>pAst DNA</name>
</geneLocation>
<sequence length="348" mass="39883">MILFRPIQEKDLPDIIKLSTNTGIGLTSLPYDPGYLENRILCSTNTFNGKLPRSEQYYMFGLEDLNSNQIVGISAIESAVGLKDLFLNIYIEKINNVSSLIYLHHKLSMLSIHAHYTGNTELCTLFLHRNYQKNKNGLLLSKARFLFIACFKHLFSSRLIAEMRGIVNKKDESIYWNAIGRHFFNISFAEADYLSNTGIKSFMSNLIPYYPIYLDLLPSKVKNIIGKTHLDSLPAQKFLEQEGFYWNQSIDVFDAGPILEANTDRVHSICNSKVFKITEKNKNLPISGKGFTLISNEKFNNFRALLLENNCINQLIKLNSAQYDALEVEIGDTLRFVNLYPENKKYEC</sequence>
<dbReference type="AlphaFoldDB" id="C5WDT7"/>
<evidence type="ECO:0000313" key="4">
    <source>
        <dbReference type="EMBL" id="BAH83493.1"/>
    </source>
</evidence>
<dbReference type="NCBIfam" id="TIGR03243">
    <property type="entry name" value="arg_catab_AOST"/>
    <property type="match status" value="1"/>
</dbReference>
<dbReference type="OrthoDB" id="21121at2"/>
<keyword evidence="4" id="KW-0614">Plasmid</keyword>
<evidence type="ECO:0000256" key="1">
    <source>
        <dbReference type="ARBA" id="ARBA00022503"/>
    </source>
</evidence>
<dbReference type="PANTHER" id="PTHR30420:SF1">
    <property type="entry name" value="ARGININE N-SUCCINYLTRANSFERASE"/>
    <property type="match status" value="1"/>
</dbReference>
<keyword evidence="5" id="KW-1185">Reference proteome</keyword>
<keyword evidence="1" id="KW-0056">Arginine metabolism</keyword>
<dbReference type="Proteomes" id="UP000061704">
    <property type="component" value="Plasmid pAst"/>
</dbReference>
<dbReference type="PANTHER" id="PTHR30420">
    <property type="entry name" value="N-SUCCINYLARGININE DIHYDROLASE"/>
    <property type="match status" value="1"/>
</dbReference>
<evidence type="ECO:0000256" key="3">
    <source>
        <dbReference type="ARBA" id="ARBA00023315"/>
    </source>
</evidence>
<keyword evidence="2 4" id="KW-0808">Transferase</keyword>